<name>A0A9P4MWK0_9PLEO</name>
<comment type="caution">
    <text evidence="5">The sequence shown here is derived from an EMBL/GenBank/DDBJ whole genome shotgun (WGS) entry which is preliminary data.</text>
</comment>
<feature type="chain" id="PRO_5040230368" description="CBM1 domain-containing protein" evidence="3">
    <location>
        <begin position="21"/>
        <end position="255"/>
    </location>
</feature>
<dbReference type="InterPro" id="IPR000254">
    <property type="entry name" value="CBD"/>
</dbReference>
<feature type="compositionally biased region" description="Low complexity" evidence="2">
    <location>
        <begin position="81"/>
        <end position="97"/>
    </location>
</feature>
<keyword evidence="6" id="KW-1185">Reference proteome</keyword>
<dbReference type="Proteomes" id="UP000799536">
    <property type="component" value="Unassembled WGS sequence"/>
</dbReference>
<accession>A0A9P4MWK0</accession>
<dbReference type="Pfam" id="PF00734">
    <property type="entry name" value="CBM_1"/>
    <property type="match status" value="1"/>
</dbReference>
<feature type="domain" description="CBM1" evidence="4">
    <location>
        <begin position="20"/>
        <end position="61"/>
    </location>
</feature>
<dbReference type="OrthoDB" id="70316at2759"/>
<dbReference type="GO" id="GO:0030248">
    <property type="term" value="F:cellulose binding"/>
    <property type="evidence" value="ECO:0007669"/>
    <property type="project" value="InterPro"/>
</dbReference>
<dbReference type="GO" id="GO:0005576">
    <property type="term" value="C:extracellular region"/>
    <property type="evidence" value="ECO:0007669"/>
    <property type="project" value="InterPro"/>
</dbReference>
<protein>
    <recommendedName>
        <fullName evidence="4">CBM1 domain-containing protein</fullName>
    </recommendedName>
</protein>
<organism evidence="5 6">
    <name type="scientific">Delitschia confertaspora ATCC 74209</name>
    <dbReference type="NCBI Taxonomy" id="1513339"/>
    <lineage>
        <taxon>Eukaryota</taxon>
        <taxon>Fungi</taxon>
        <taxon>Dikarya</taxon>
        <taxon>Ascomycota</taxon>
        <taxon>Pezizomycotina</taxon>
        <taxon>Dothideomycetes</taxon>
        <taxon>Pleosporomycetidae</taxon>
        <taxon>Pleosporales</taxon>
        <taxon>Delitschiaceae</taxon>
        <taxon>Delitschia</taxon>
    </lineage>
</organism>
<keyword evidence="1 3" id="KW-0732">Signal</keyword>
<dbReference type="SMART" id="SM00236">
    <property type="entry name" value="fCBD"/>
    <property type="match status" value="1"/>
</dbReference>
<feature type="region of interest" description="Disordered" evidence="2">
    <location>
        <begin position="57"/>
        <end position="101"/>
    </location>
</feature>
<evidence type="ECO:0000256" key="1">
    <source>
        <dbReference type="ARBA" id="ARBA00022729"/>
    </source>
</evidence>
<gene>
    <name evidence="5" type="ORF">GQ43DRAFT_362846</name>
</gene>
<dbReference type="InterPro" id="IPR035971">
    <property type="entry name" value="CBD_sf"/>
</dbReference>
<dbReference type="GO" id="GO:0005975">
    <property type="term" value="P:carbohydrate metabolic process"/>
    <property type="evidence" value="ECO:0007669"/>
    <property type="project" value="InterPro"/>
</dbReference>
<proteinExistence type="predicted"/>
<evidence type="ECO:0000256" key="3">
    <source>
        <dbReference type="SAM" id="SignalP"/>
    </source>
</evidence>
<dbReference type="AlphaFoldDB" id="A0A9P4MWK0"/>
<dbReference type="SUPFAM" id="SSF57180">
    <property type="entry name" value="Cellulose-binding domain"/>
    <property type="match status" value="1"/>
</dbReference>
<sequence length="255" mass="26776">MHHTALATAVVGLLAGLASATNGDWQQCGGINWTGDTTCGSGAGCVKINPNPSPIDYSQCQPGAAPAPAPTPTTLKTSAVPAPTSTSTPSTPGSPAGTGPGTELQSGYYWIRAVEAPNFHKYLQSNPLYGTGSAVLGDYTTAGQFQVVDGQLVQLVSAPGAAVKLLYGTVSQERSFNNQALLLSWSETKNTYGTFGWQGDGLTWSVAGITRPNSIAWYVCTGQQVYINLGNYMYQTPTGCVDETIHYYNDKHANN</sequence>
<evidence type="ECO:0000313" key="5">
    <source>
        <dbReference type="EMBL" id="KAF2205207.1"/>
    </source>
</evidence>
<reference evidence="5" key="1">
    <citation type="journal article" date="2020" name="Stud. Mycol.">
        <title>101 Dothideomycetes genomes: a test case for predicting lifestyles and emergence of pathogens.</title>
        <authorList>
            <person name="Haridas S."/>
            <person name="Albert R."/>
            <person name="Binder M."/>
            <person name="Bloem J."/>
            <person name="Labutti K."/>
            <person name="Salamov A."/>
            <person name="Andreopoulos B."/>
            <person name="Baker S."/>
            <person name="Barry K."/>
            <person name="Bills G."/>
            <person name="Bluhm B."/>
            <person name="Cannon C."/>
            <person name="Castanera R."/>
            <person name="Culley D."/>
            <person name="Daum C."/>
            <person name="Ezra D."/>
            <person name="Gonzalez J."/>
            <person name="Henrissat B."/>
            <person name="Kuo A."/>
            <person name="Liang C."/>
            <person name="Lipzen A."/>
            <person name="Lutzoni F."/>
            <person name="Magnuson J."/>
            <person name="Mondo S."/>
            <person name="Nolan M."/>
            <person name="Ohm R."/>
            <person name="Pangilinan J."/>
            <person name="Park H.-J."/>
            <person name="Ramirez L."/>
            <person name="Alfaro M."/>
            <person name="Sun H."/>
            <person name="Tritt A."/>
            <person name="Yoshinaga Y."/>
            <person name="Zwiers L.-H."/>
            <person name="Turgeon B."/>
            <person name="Goodwin S."/>
            <person name="Spatafora J."/>
            <person name="Crous P."/>
            <person name="Grigoriev I."/>
        </authorList>
    </citation>
    <scope>NUCLEOTIDE SEQUENCE</scope>
    <source>
        <strain evidence="5">ATCC 74209</strain>
    </source>
</reference>
<dbReference type="PROSITE" id="PS51164">
    <property type="entry name" value="CBM1_2"/>
    <property type="match status" value="1"/>
</dbReference>
<evidence type="ECO:0000259" key="4">
    <source>
        <dbReference type="PROSITE" id="PS51164"/>
    </source>
</evidence>
<dbReference type="EMBL" id="ML993860">
    <property type="protein sequence ID" value="KAF2205207.1"/>
    <property type="molecule type" value="Genomic_DNA"/>
</dbReference>
<feature type="signal peptide" evidence="3">
    <location>
        <begin position="1"/>
        <end position="20"/>
    </location>
</feature>
<evidence type="ECO:0000313" key="6">
    <source>
        <dbReference type="Proteomes" id="UP000799536"/>
    </source>
</evidence>
<evidence type="ECO:0000256" key="2">
    <source>
        <dbReference type="SAM" id="MobiDB-lite"/>
    </source>
</evidence>